<dbReference type="InterPro" id="IPR051393">
    <property type="entry name" value="ABC_transporter_permease"/>
</dbReference>
<dbReference type="PANTHER" id="PTHR30193:SF37">
    <property type="entry name" value="INNER MEMBRANE ABC TRANSPORTER PERMEASE PROTEIN YCJO"/>
    <property type="match status" value="1"/>
</dbReference>
<dbReference type="Pfam" id="PF00528">
    <property type="entry name" value="BPD_transp_1"/>
    <property type="match status" value="1"/>
</dbReference>
<sequence>MFNKKSSRNWAVLMISPFILFFVMFWLVPLLFGVWISLHDWNISNGNNGFVGLKNYVNILTSGTIYNELFMKGLMNTLVFVVISVPPLIIISLGLALVIDNLPDKLKPVFRTIYFLSYSVSVTAVSAIFLWLFNGNGGYINNLLGSQVNWLGEQPYAWLTILIATVWWTIGFNMLLFVNALDEVDGSLYEAAGLDGAGPFATFRYITLPEIKNVSIFILITTVIASFNLYGQTQLITAGGPEQSTTTLIMNTQQTVFNLNQLGVGSAMAMLMGIVMMLVTGAQFWMSYKKKEFKEVTSK</sequence>
<comment type="similarity">
    <text evidence="7">Belongs to the binding-protein-dependent transport system permease family.</text>
</comment>
<comment type="subcellular location">
    <subcellularLocation>
        <location evidence="1 7">Cell membrane</location>
        <topology evidence="1 7">Multi-pass membrane protein</topology>
    </subcellularLocation>
</comment>
<feature type="transmembrane region" description="Helical" evidence="7">
    <location>
        <begin position="214"/>
        <end position="231"/>
    </location>
</feature>
<gene>
    <name evidence="9" type="ORF">OIH86_23715</name>
</gene>
<feature type="transmembrane region" description="Helical" evidence="7">
    <location>
        <begin position="156"/>
        <end position="178"/>
    </location>
</feature>
<dbReference type="SUPFAM" id="SSF161098">
    <property type="entry name" value="MetI-like"/>
    <property type="match status" value="1"/>
</dbReference>
<feature type="transmembrane region" description="Helical" evidence="7">
    <location>
        <begin position="112"/>
        <end position="133"/>
    </location>
</feature>
<proteinExistence type="inferred from homology"/>
<keyword evidence="4 7" id="KW-0812">Transmembrane</keyword>
<keyword evidence="5 7" id="KW-1133">Transmembrane helix</keyword>
<evidence type="ECO:0000313" key="9">
    <source>
        <dbReference type="EMBL" id="MCV9888665.1"/>
    </source>
</evidence>
<dbReference type="EMBL" id="JAOYEY010000051">
    <property type="protein sequence ID" value="MCV9888665.1"/>
    <property type="molecule type" value="Genomic_DNA"/>
</dbReference>
<dbReference type="PANTHER" id="PTHR30193">
    <property type="entry name" value="ABC TRANSPORTER PERMEASE PROTEIN"/>
    <property type="match status" value="1"/>
</dbReference>
<dbReference type="Gene3D" id="1.10.3720.10">
    <property type="entry name" value="MetI-like"/>
    <property type="match status" value="1"/>
</dbReference>
<organism evidence="9 10">
    <name type="scientific">Metabacillus halosaccharovorans</name>
    <dbReference type="NCBI Taxonomy" id="930124"/>
    <lineage>
        <taxon>Bacteria</taxon>
        <taxon>Bacillati</taxon>
        <taxon>Bacillota</taxon>
        <taxon>Bacilli</taxon>
        <taxon>Bacillales</taxon>
        <taxon>Bacillaceae</taxon>
        <taxon>Metabacillus</taxon>
    </lineage>
</organism>
<evidence type="ECO:0000256" key="2">
    <source>
        <dbReference type="ARBA" id="ARBA00022448"/>
    </source>
</evidence>
<reference evidence="9 10" key="1">
    <citation type="submission" date="2022-10" db="EMBL/GenBank/DDBJ databases">
        <title>Draft genome assembly of moderately radiation resistant bacterium Metabacillus halosaccharovorans.</title>
        <authorList>
            <person name="Pal S."/>
            <person name="Gopinathan A."/>
        </authorList>
    </citation>
    <scope>NUCLEOTIDE SEQUENCE [LARGE SCALE GENOMIC DNA]</scope>
    <source>
        <strain evidence="9 10">VITHBRA001</strain>
    </source>
</reference>
<dbReference type="InterPro" id="IPR000515">
    <property type="entry name" value="MetI-like"/>
</dbReference>
<dbReference type="CDD" id="cd06261">
    <property type="entry name" value="TM_PBP2"/>
    <property type="match status" value="1"/>
</dbReference>
<feature type="transmembrane region" description="Helical" evidence="7">
    <location>
        <begin position="12"/>
        <end position="38"/>
    </location>
</feature>
<evidence type="ECO:0000256" key="7">
    <source>
        <dbReference type="RuleBase" id="RU363032"/>
    </source>
</evidence>
<dbReference type="RefSeq" id="WP_078435054.1">
    <property type="nucleotide sequence ID" value="NZ_JAOYEY010000051.1"/>
</dbReference>
<accession>A0ABT3DNN1</accession>
<dbReference type="Proteomes" id="UP001526147">
    <property type="component" value="Unassembled WGS sequence"/>
</dbReference>
<keyword evidence="3" id="KW-1003">Cell membrane</keyword>
<evidence type="ECO:0000256" key="6">
    <source>
        <dbReference type="ARBA" id="ARBA00023136"/>
    </source>
</evidence>
<evidence type="ECO:0000313" key="10">
    <source>
        <dbReference type="Proteomes" id="UP001526147"/>
    </source>
</evidence>
<dbReference type="InterPro" id="IPR035906">
    <property type="entry name" value="MetI-like_sf"/>
</dbReference>
<evidence type="ECO:0000256" key="5">
    <source>
        <dbReference type="ARBA" id="ARBA00022989"/>
    </source>
</evidence>
<feature type="domain" description="ABC transmembrane type-1" evidence="8">
    <location>
        <begin position="74"/>
        <end position="283"/>
    </location>
</feature>
<keyword evidence="10" id="KW-1185">Reference proteome</keyword>
<evidence type="ECO:0000256" key="3">
    <source>
        <dbReference type="ARBA" id="ARBA00022475"/>
    </source>
</evidence>
<dbReference type="PROSITE" id="PS50928">
    <property type="entry name" value="ABC_TM1"/>
    <property type="match status" value="1"/>
</dbReference>
<evidence type="ECO:0000259" key="8">
    <source>
        <dbReference type="PROSITE" id="PS50928"/>
    </source>
</evidence>
<evidence type="ECO:0000256" key="1">
    <source>
        <dbReference type="ARBA" id="ARBA00004651"/>
    </source>
</evidence>
<keyword evidence="6 7" id="KW-0472">Membrane</keyword>
<feature type="transmembrane region" description="Helical" evidence="7">
    <location>
        <begin position="267"/>
        <end position="286"/>
    </location>
</feature>
<name>A0ABT3DNN1_9BACI</name>
<protein>
    <submittedName>
        <fullName evidence="9">Sugar ABC transporter permease</fullName>
    </submittedName>
</protein>
<feature type="transmembrane region" description="Helical" evidence="7">
    <location>
        <begin position="78"/>
        <end position="100"/>
    </location>
</feature>
<comment type="caution">
    <text evidence="9">The sequence shown here is derived from an EMBL/GenBank/DDBJ whole genome shotgun (WGS) entry which is preliminary data.</text>
</comment>
<evidence type="ECO:0000256" key="4">
    <source>
        <dbReference type="ARBA" id="ARBA00022692"/>
    </source>
</evidence>
<keyword evidence="2 7" id="KW-0813">Transport</keyword>